<evidence type="ECO:0000313" key="2">
    <source>
        <dbReference type="Proteomes" id="UP000805193"/>
    </source>
</evidence>
<protein>
    <submittedName>
        <fullName evidence="1">Uncharacterized protein</fullName>
    </submittedName>
</protein>
<reference evidence="1 2" key="1">
    <citation type="journal article" date="2020" name="Cell">
        <title>Large-Scale Comparative Analyses of Tick Genomes Elucidate Their Genetic Diversity and Vector Capacities.</title>
        <authorList>
            <consortium name="Tick Genome and Microbiome Consortium (TIGMIC)"/>
            <person name="Jia N."/>
            <person name="Wang J."/>
            <person name="Shi W."/>
            <person name="Du L."/>
            <person name="Sun Y."/>
            <person name="Zhan W."/>
            <person name="Jiang J.F."/>
            <person name="Wang Q."/>
            <person name="Zhang B."/>
            <person name="Ji P."/>
            <person name="Bell-Sakyi L."/>
            <person name="Cui X.M."/>
            <person name="Yuan T.T."/>
            <person name="Jiang B.G."/>
            <person name="Yang W.F."/>
            <person name="Lam T.T."/>
            <person name="Chang Q.C."/>
            <person name="Ding S.J."/>
            <person name="Wang X.J."/>
            <person name="Zhu J.G."/>
            <person name="Ruan X.D."/>
            <person name="Zhao L."/>
            <person name="Wei J.T."/>
            <person name="Ye R.Z."/>
            <person name="Que T.C."/>
            <person name="Du C.H."/>
            <person name="Zhou Y.H."/>
            <person name="Cheng J.X."/>
            <person name="Dai P.F."/>
            <person name="Guo W.B."/>
            <person name="Han X.H."/>
            <person name="Huang E.J."/>
            <person name="Li L.F."/>
            <person name="Wei W."/>
            <person name="Gao Y.C."/>
            <person name="Liu J.Z."/>
            <person name="Shao H.Z."/>
            <person name="Wang X."/>
            <person name="Wang C.C."/>
            <person name="Yang T.C."/>
            <person name="Huo Q.B."/>
            <person name="Li W."/>
            <person name="Chen H.Y."/>
            <person name="Chen S.E."/>
            <person name="Zhou L.G."/>
            <person name="Ni X.B."/>
            <person name="Tian J.H."/>
            <person name="Sheng Y."/>
            <person name="Liu T."/>
            <person name="Pan Y.S."/>
            <person name="Xia L.Y."/>
            <person name="Li J."/>
            <person name="Zhao F."/>
            <person name="Cao W.C."/>
        </authorList>
    </citation>
    <scope>NUCLEOTIDE SEQUENCE [LARGE SCALE GENOMIC DNA]</scope>
    <source>
        <strain evidence="1">Iper-2018</strain>
    </source>
</reference>
<proteinExistence type="predicted"/>
<gene>
    <name evidence="1" type="ORF">HPB47_001435</name>
</gene>
<comment type="caution">
    <text evidence="1">The sequence shown here is derived from an EMBL/GenBank/DDBJ whole genome shotgun (WGS) entry which is preliminary data.</text>
</comment>
<dbReference type="Proteomes" id="UP000805193">
    <property type="component" value="Unassembled WGS sequence"/>
</dbReference>
<organism evidence="1 2">
    <name type="scientific">Ixodes persulcatus</name>
    <name type="common">Taiga tick</name>
    <dbReference type="NCBI Taxonomy" id="34615"/>
    <lineage>
        <taxon>Eukaryota</taxon>
        <taxon>Metazoa</taxon>
        <taxon>Ecdysozoa</taxon>
        <taxon>Arthropoda</taxon>
        <taxon>Chelicerata</taxon>
        <taxon>Arachnida</taxon>
        <taxon>Acari</taxon>
        <taxon>Parasitiformes</taxon>
        <taxon>Ixodida</taxon>
        <taxon>Ixodoidea</taxon>
        <taxon>Ixodidae</taxon>
        <taxon>Ixodinae</taxon>
        <taxon>Ixodes</taxon>
    </lineage>
</organism>
<accession>A0AC60PNZ9</accession>
<evidence type="ECO:0000313" key="1">
    <source>
        <dbReference type="EMBL" id="KAG0422772.1"/>
    </source>
</evidence>
<name>A0AC60PNZ9_IXOPE</name>
<sequence>MPKDRPPATQRLLINSIGMHAKTLTKLLADRCAMMRLCRFSQPPSRRSGESDDSSTDNEKPPTPPGDEDCCKSGCTNCVWLKYAEALVDYYKDGGVKAQEAVAKIPDDMVREFVKMEIAYWLRNK</sequence>
<dbReference type="EMBL" id="JABSTQ010010184">
    <property type="protein sequence ID" value="KAG0422772.1"/>
    <property type="molecule type" value="Genomic_DNA"/>
</dbReference>
<keyword evidence="2" id="KW-1185">Reference proteome</keyword>